<organism evidence="3 4">
    <name type="scientific">Alkalicoccus halolimnae</name>
    <dbReference type="NCBI Taxonomy" id="1667239"/>
    <lineage>
        <taxon>Bacteria</taxon>
        <taxon>Bacillati</taxon>
        <taxon>Bacillota</taxon>
        <taxon>Bacilli</taxon>
        <taxon>Bacillales</taxon>
        <taxon>Bacillaceae</taxon>
        <taxon>Alkalicoccus</taxon>
    </lineage>
</organism>
<dbReference type="GO" id="GO:0004175">
    <property type="term" value="F:endopeptidase activity"/>
    <property type="evidence" value="ECO:0007669"/>
    <property type="project" value="UniProtKB-ARBA"/>
</dbReference>
<protein>
    <submittedName>
        <fullName evidence="3">CPBP family intramembrane glutamic endopeptidase</fullName>
        <ecNumber evidence="3">3.4.-.-</ecNumber>
    </submittedName>
</protein>
<evidence type="ECO:0000259" key="2">
    <source>
        <dbReference type="Pfam" id="PF02517"/>
    </source>
</evidence>
<gene>
    <name evidence="3" type="ORF">FTX54_013430</name>
</gene>
<sequence>MKKRIFSYIIIAFSWTWACWIGAFFLSRQQNHALDTEVIVFDLFRYFSLEEGMLPQLLFAAGVYGPLLGYLFNRGRFERWSPVKGVARYVWMAALFPVVLIIPVLLLSLIFTAGAAPGPGFVQASGLIGLYFIANFLTSGTEEFGWRGVLYPYFREKGASFWESAWKSGVIWAVWHYPLLVILYAEAGMFVLLPSLIGFTASIVAMNYITNFIFEKTVSIPLVMVLHALNNTGSFAVLLFFPETPFIFISSITAWVIVAVLEKKYRLE</sequence>
<evidence type="ECO:0000313" key="3">
    <source>
        <dbReference type="EMBL" id="WWD79405.1"/>
    </source>
</evidence>
<feature type="transmembrane region" description="Helical" evidence="1">
    <location>
        <begin position="246"/>
        <end position="262"/>
    </location>
</feature>
<feature type="transmembrane region" description="Helical" evidence="1">
    <location>
        <begin position="5"/>
        <end position="26"/>
    </location>
</feature>
<dbReference type="OrthoDB" id="9777755at2"/>
<dbReference type="InterPro" id="IPR042150">
    <property type="entry name" value="MmRce1-like"/>
</dbReference>
<feature type="transmembrane region" description="Helical" evidence="1">
    <location>
        <begin position="191"/>
        <end position="210"/>
    </location>
</feature>
<keyword evidence="1" id="KW-0812">Transmembrane</keyword>
<dbReference type="KEGG" id="ahal:FTX54_013430"/>
<feature type="transmembrane region" description="Helical" evidence="1">
    <location>
        <begin position="93"/>
        <end position="114"/>
    </location>
</feature>
<keyword evidence="1" id="KW-0472">Membrane</keyword>
<keyword evidence="3" id="KW-0378">Hydrolase</keyword>
<name>A0A5C7FEJ2_9BACI</name>
<reference evidence="3 4" key="1">
    <citation type="submission" date="2024-01" db="EMBL/GenBank/DDBJ databases">
        <title>Complete Genome Sequence of Alkalicoccus halolimnae BZ-SZ-XJ29T, a Moderately Halophilic Bacterium Isolated from a Salt Lake.</title>
        <authorList>
            <person name="Zhao B."/>
        </authorList>
    </citation>
    <scope>NUCLEOTIDE SEQUENCE [LARGE SCALE GENOMIC DNA]</scope>
    <source>
        <strain evidence="3 4">BZ-SZ-XJ29</strain>
    </source>
</reference>
<keyword evidence="4" id="KW-1185">Reference proteome</keyword>
<dbReference type="GO" id="GO:0080120">
    <property type="term" value="P:CAAX-box protein maturation"/>
    <property type="evidence" value="ECO:0007669"/>
    <property type="project" value="UniProtKB-ARBA"/>
</dbReference>
<evidence type="ECO:0000313" key="4">
    <source>
        <dbReference type="Proteomes" id="UP000321816"/>
    </source>
</evidence>
<dbReference type="AlphaFoldDB" id="A0A5C7FEJ2"/>
<keyword evidence="1" id="KW-1133">Transmembrane helix</keyword>
<dbReference type="EMBL" id="CP144914">
    <property type="protein sequence ID" value="WWD79405.1"/>
    <property type="molecule type" value="Genomic_DNA"/>
</dbReference>
<dbReference type="Proteomes" id="UP000321816">
    <property type="component" value="Chromosome"/>
</dbReference>
<dbReference type="InterPro" id="IPR003675">
    <property type="entry name" value="Rce1/LyrA-like_dom"/>
</dbReference>
<dbReference type="PANTHER" id="PTHR35797">
    <property type="entry name" value="PROTEASE-RELATED"/>
    <property type="match status" value="1"/>
</dbReference>
<proteinExistence type="predicted"/>
<dbReference type="EC" id="3.4.-.-" evidence="3"/>
<dbReference type="RefSeq" id="WP_147804482.1">
    <property type="nucleotide sequence ID" value="NZ_CP144914.1"/>
</dbReference>
<accession>A0A5C7FEJ2</accession>
<feature type="domain" description="CAAX prenyl protease 2/Lysostaphin resistance protein A-like" evidence="2">
    <location>
        <begin position="127"/>
        <end position="232"/>
    </location>
</feature>
<evidence type="ECO:0000256" key="1">
    <source>
        <dbReference type="SAM" id="Phobius"/>
    </source>
</evidence>
<dbReference type="PANTHER" id="PTHR35797:SF1">
    <property type="entry name" value="PROTEASE"/>
    <property type="match status" value="1"/>
</dbReference>
<feature type="transmembrane region" description="Helical" evidence="1">
    <location>
        <begin position="53"/>
        <end position="72"/>
    </location>
</feature>
<dbReference type="Pfam" id="PF02517">
    <property type="entry name" value="Rce1-like"/>
    <property type="match status" value="1"/>
</dbReference>
<feature type="transmembrane region" description="Helical" evidence="1">
    <location>
        <begin position="222"/>
        <end position="240"/>
    </location>
</feature>